<keyword evidence="1" id="KW-0175">Coiled coil</keyword>
<reference evidence="2 3" key="1">
    <citation type="journal article" date="2012" name="J. Bacteriol.">
        <title>Draft Genome Sequence of the Purple Photosynthetic Bacterium Phaeospirillum molischianum DSM120, a Particularly Versatile Bacterium.</title>
        <authorList>
            <person name="Duquesne K."/>
            <person name="Prima V."/>
            <person name="Ji B."/>
            <person name="Rouy Z."/>
            <person name="Medigue C."/>
            <person name="Talla E."/>
            <person name="Sturgis J.N."/>
        </authorList>
    </citation>
    <scope>NUCLEOTIDE SEQUENCE [LARGE SCALE GENOMIC DNA]</scope>
    <source>
        <strain evidence="3">DSM120</strain>
    </source>
</reference>
<gene>
    <name evidence="2" type="ORF">PHAMO_80162</name>
</gene>
<feature type="coiled-coil region" evidence="1">
    <location>
        <begin position="28"/>
        <end position="62"/>
    </location>
</feature>
<accession>H8FYD3</accession>
<proteinExistence type="predicted"/>
<evidence type="ECO:0000256" key="1">
    <source>
        <dbReference type="SAM" id="Coils"/>
    </source>
</evidence>
<keyword evidence="3" id="KW-1185">Reference proteome</keyword>
<dbReference type="AlphaFoldDB" id="H8FYD3"/>
<comment type="caution">
    <text evidence="2">The sequence shown here is derived from an EMBL/GenBank/DDBJ whole genome shotgun (WGS) entry which is preliminary data.</text>
</comment>
<dbReference type="Proteomes" id="UP000004169">
    <property type="component" value="Unassembled WGS sequence"/>
</dbReference>
<sequence>MKTLFRSPSTLSARKTVADVLAGFSRVIDDLQTVQRQNEQQATEAQARIERAKVDLDRANGEITAAGIAIDNITNLIGGDPKEKFALIAAE</sequence>
<evidence type="ECO:0000313" key="3">
    <source>
        <dbReference type="Proteomes" id="UP000004169"/>
    </source>
</evidence>
<dbReference type="STRING" id="1150626.PHAMO_80162"/>
<evidence type="ECO:0000313" key="2">
    <source>
        <dbReference type="EMBL" id="CCG43371.1"/>
    </source>
</evidence>
<name>H8FYD3_MAGML</name>
<dbReference type="RefSeq" id="WP_002731468.1">
    <property type="nucleotide sequence ID" value="NZ_CAHP01000060.1"/>
</dbReference>
<dbReference type="EMBL" id="CAHP01000060">
    <property type="protein sequence ID" value="CCG43371.1"/>
    <property type="molecule type" value="Genomic_DNA"/>
</dbReference>
<protein>
    <submittedName>
        <fullName evidence="2">Uncharacterized protein</fullName>
    </submittedName>
</protein>
<organism evidence="2 3">
    <name type="scientific">Magnetospirillum molischianum DSM 120</name>
    <dbReference type="NCBI Taxonomy" id="1150626"/>
    <lineage>
        <taxon>Bacteria</taxon>
        <taxon>Pseudomonadati</taxon>
        <taxon>Pseudomonadota</taxon>
        <taxon>Alphaproteobacteria</taxon>
        <taxon>Rhodospirillales</taxon>
        <taxon>Rhodospirillaceae</taxon>
        <taxon>Magnetospirillum</taxon>
    </lineage>
</organism>